<comment type="caution">
    <text evidence="2">The sequence shown here is derived from an EMBL/GenBank/DDBJ whole genome shotgun (WGS) entry which is preliminary data.</text>
</comment>
<feature type="domain" description="Resolvase/invertase-type recombinase catalytic" evidence="1">
    <location>
        <begin position="1"/>
        <end position="46"/>
    </location>
</feature>
<sequence length="47" mass="5178">MTEQPADTGTAAGKAFINMLSVFTEFETNLRWERKMEGNARAKAASV</sequence>
<dbReference type="Pfam" id="PF00239">
    <property type="entry name" value="Resolvase"/>
    <property type="match status" value="1"/>
</dbReference>
<dbReference type="SUPFAM" id="SSF53041">
    <property type="entry name" value="Resolvase-like"/>
    <property type="match status" value="1"/>
</dbReference>
<evidence type="ECO:0000313" key="3">
    <source>
        <dbReference type="Proteomes" id="UP001549119"/>
    </source>
</evidence>
<evidence type="ECO:0000313" key="2">
    <source>
        <dbReference type="EMBL" id="MET3869757.1"/>
    </source>
</evidence>
<gene>
    <name evidence="2" type="ORF">ABIC20_007142</name>
</gene>
<dbReference type="PROSITE" id="PS51736">
    <property type="entry name" value="RECOMBINASES_3"/>
    <property type="match status" value="1"/>
</dbReference>
<evidence type="ECO:0000259" key="1">
    <source>
        <dbReference type="PROSITE" id="PS51736"/>
    </source>
</evidence>
<dbReference type="InterPro" id="IPR006119">
    <property type="entry name" value="Resolv_N"/>
</dbReference>
<keyword evidence="3" id="KW-1185">Reference proteome</keyword>
<reference evidence="2 3" key="1">
    <citation type="submission" date="2024-06" db="EMBL/GenBank/DDBJ databases">
        <title>Genomics of switchgrass bacterial isolates.</title>
        <authorList>
            <person name="Shade A."/>
        </authorList>
    </citation>
    <scope>NUCLEOTIDE SEQUENCE [LARGE SCALE GENOMIC DNA]</scope>
    <source>
        <strain evidence="2 3">PvP084</strain>
    </source>
</reference>
<name>A0ABV2NT87_9HYPH</name>
<dbReference type="EMBL" id="JBEPNW010000005">
    <property type="protein sequence ID" value="MET3869757.1"/>
    <property type="molecule type" value="Genomic_DNA"/>
</dbReference>
<accession>A0ABV2NT87</accession>
<dbReference type="Proteomes" id="UP001549119">
    <property type="component" value="Unassembled WGS sequence"/>
</dbReference>
<organism evidence="2 3">
    <name type="scientific">Methylobacterium radiotolerans</name>
    <dbReference type="NCBI Taxonomy" id="31998"/>
    <lineage>
        <taxon>Bacteria</taxon>
        <taxon>Pseudomonadati</taxon>
        <taxon>Pseudomonadota</taxon>
        <taxon>Alphaproteobacteria</taxon>
        <taxon>Hyphomicrobiales</taxon>
        <taxon>Methylobacteriaceae</taxon>
        <taxon>Methylobacterium</taxon>
    </lineage>
</organism>
<proteinExistence type="predicted"/>
<protein>
    <submittedName>
        <fullName evidence="2">DNA invertase Pin-like site-specific DNA recombinase</fullName>
    </submittedName>
</protein>
<dbReference type="InterPro" id="IPR036162">
    <property type="entry name" value="Resolvase-like_N_sf"/>
</dbReference>